<evidence type="ECO:0000256" key="5">
    <source>
        <dbReference type="ARBA" id="ARBA00022801"/>
    </source>
</evidence>
<evidence type="ECO:0000256" key="2">
    <source>
        <dbReference type="ARBA" id="ARBA00008773"/>
    </source>
</evidence>
<evidence type="ECO:0000256" key="3">
    <source>
        <dbReference type="ARBA" id="ARBA00012780"/>
    </source>
</evidence>
<reference evidence="10" key="1">
    <citation type="submission" date="2018-02" db="EMBL/GenBank/DDBJ databases">
        <authorList>
            <person name="Cohen D.B."/>
            <person name="Kent A.D."/>
        </authorList>
    </citation>
    <scope>NUCLEOTIDE SEQUENCE</scope>
</reference>
<evidence type="ECO:0000256" key="9">
    <source>
        <dbReference type="RuleBase" id="RU004335"/>
    </source>
</evidence>
<evidence type="ECO:0000313" key="10">
    <source>
        <dbReference type="EMBL" id="SPD02327.1"/>
    </source>
</evidence>
<organism evidence="10">
    <name type="scientific">Fagus sylvatica</name>
    <name type="common">Beechnut</name>
    <dbReference type="NCBI Taxonomy" id="28930"/>
    <lineage>
        <taxon>Eukaryota</taxon>
        <taxon>Viridiplantae</taxon>
        <taxon>Streptophyta</taxon>
        <taxon>Embryophyta</taxon>
        <taxon>Tracheophyta</taxon>
        <taxon>Spermatophyta</taxon>
        <taxon>Magnoliopsida</taxon>
        <taxon>eudicotyledons</taxon>
        <taxon>Gunneridae</taxon>
        <taxon>Pentapetalae</taxon>
        <taxon>rosids</taxon>
        <taxon>fabids</taxon>
        <taxon>Fagales</taxon>
        <taxon>Fagaceae</taxon>
        <taxon>Fagus</taxon>
    </lineage>
</organism>
<evidence type="ECO:0000256" key="6">
    <source>
        <dbReference type="ARBA" id="ARBA00023295"/>
    </source>
</evidence>
<dbReference type="GO" id="GO:0005975">
    <property type="term" value="P:carbohydrate metabolic process"/>
    <property type="evidence" value="ECO:0007669"/>
    <property type="project" value="InterPro"/>
</dbReference>
<protein>
    <recommendedName>
        <fullName evidence="3">glucan endo-1,3-beta-D-glucosidase</fullName>
        <ecNumber evidence="3">3.2.1.39</ecNumber>
    </recommendedName>
    <alternativeName>
        <fullName evidence="7">(1-&gt;3)-beta-glucan endohydrolase</fullName>
    </alternativeName>
    <alternativeName>
        <fullName evidence="8">Beta-1,3-endoglucanase</fullName>
    </alternativeName>
</protein>
<dbReference type="Gene3D" id="3.20.20.80">
    <property type="entry name" value="Glycosidases"/>
    <property type="match status" value="1"/>
</dbReference>
<comment type="catalytic activity">
    <reaction evidence="1">
        <text>Hydrolysis of (1-&gt;3)-beta-D-glucosidic linkages in (1-&gt;3)-beta-D-glucans.</text>
        <dbReference type="EC" id="3.2.1.39"/>
    </reaction>
</comment>
<dbReference type="Pfam" id="PF00332">
    <property type="entry name" value="Glyco_hydro_17"/>
    <property type="match status" value="1"/>
</dbReference>
<dbReference type="PANTHER" id="PTHR32227">
    <property type="entry name" value="GLUCAN ENDO-1,3-BETA-GLUCOSIDASE BG1-RELATED-RELATED"/>
    <property type="match status" value="1"/>
</dbReference>
<dbReference type="EC" id="3.2.1.39" evidence="3"/>
<evidence type="ECO:0000256" key="4">
    <source>
        <dbReference type="ARBA" id="ARBA00022729"/>
    </source>
</evidence>
<comment type="similarity">
    <text evidence="2 9">Belongs to the glycosyl hydrolase 17 family.</text>
</comment>
<dbReference type="EMBL" id="OIVN01002291">
    <property type="protein sequence ID" value="SPD02327.1"/>
    <property type="molecule type" value="Genomic_DNA"/>
</dbReference>
<evidence type="ECO:0000256" key="8">
    <source>
        <dbReference type="ARBA" id="ARBA00033417"/>
    </source>
</evidence>
<gene>
    <name evidence="10" type="ORF">FSB_LOCUS30209</name>
</gene>
<evidence type="ECO:0000256" key="7">
    <source>
        <dbReference type="ARBA" id="ARBA00033335"/>
    </source>
</evidence>
<dbReference type="InterPro" id="IPR000490">
    <property type="entry name" value="Glyco_hydro_17"/>
</dbReference>
<dbReference type="FunFam" id="3.20.20.80:FF:000005">
    <property type="entry name" value="Glucan endo-1,3-beta-glucosidase 14"/>
    <property type="match status" value="1"/>
</dbReference>
<dbReference type="InterPro" id="IPR017853">
    <property type="entry name" value="GH"/>
</dbReference>
<dbReference type="InterPro" id="IPR044965">
    <property type="entry name" value="Glyco_hydro_17_plant"/>
</dbReference>
<proteinExistence type="inferred from homology"/>
<dbReference type="AlphaFoldDB" id="A0A2N9GIM0"/>
<accession>A0A2N9GIM0</accession>
<keyword evidence="4" id="KW-0732">Signal</keyword>
<keyword evidence="6" id="KW-0326">Glycosidase</keyword>
<sequence length="381" mass="41645">MESPRSLSSWVIFVLVSAAMLYARIVNSASLGINYGQLGNNLPVPSEVIPLIQSIGAKRVKLFDANPLILRAFANTDIEIMVGLGNDVLLEMRDPQNALTWVKSNVQPYLPATKITGIMVGNEVLTLYNTDWSNSLVLAMQSIYDALLGLGLHNNIKVTSAHAFSIMGFSYPPSAGAFKQDLMQYMPEILDFHVQTGSPFHVNMYPYFAYRSSPKEISLDYVLSQPNNGSVDPTTNLSYDNMLFAQIDAVYSALSLLGYKGVSVCVSETGWPSKGDDDEIGATLDNAAIYNSNLIKMVAQNKATPLRPNSELDIYIFALFNENTKTGPTSERNFGLFQPDKLPVYTVRLTDGVVSSSAVEICNQVGIMLVLCLASIALLLN</sequence>
<keyword evidence="5" id="KW-0378">Hydrolase</keyword>
<name>A0A2N9GIM0_FAGSY</name>
<evidence type="ECO:0000256" key="1">
    <source>
        <dbReference type="ARBA" id="ARBA00000382"/>
    </source>
</evidence>
<dbReference type="GO" id="GO:0042973">
    <property type="term" value="F:glucan endo-1,3-beta-D-glucosidase activity"/>
    <property type="evidence" value="ECO:0007669"/>
    <property type="project" value="UniProtKB-EC"/>
</dbReference>
<dbReference type="SUPFAM" id="SSF51445">
    <property type="entry name" value="(Trans)glycosidases"/>
    <property type="match status" value="1"/>
</dbReference>